<organism evidence="1 2">
    <name type="scientific">Dryococelus australis</name>
    <dbReference type="NCBI Taxonomy" id="614101"/>
    <lineage>
        <taxon>Eukaryota</taxon>
        <taxon>Metazoa</taxon>
        <taxon>Ecdysozoa</taxon>
        <taxon>Arthropoda</taxon>
        <taxon>Hexapoda</taxon>
        <taxon>Insecta</taxon>
        <taxon>Pterygota</taxon>
        <taxon>Neoptera</taxon>
        <taxon>Polyneoptera</taxon>
        <taxon>Phasmatodea</taxon>
        <taxon>Verophasmatodea</taxon>
        <taxon>Anareolatae</taxon>
        <taxon>Phasmatidae</taxon>
        <taxon>Eurycanthinae</taxon>
        <taxon>Dryococelus</taxon>
    </lineage>
</organism>
<accession>A0ABQ9HSK1</accession>
<sequence>MLAVTADARKLPKENLPRRLFVQCHQMGWMTTELMIDWHSVVWSRRLGSAILVLNAFTGHLTEQWLVAGDCALTPTGGEKPFCKPDCEWIPTLWSRVSAESITKRFKKRFHVLLGLSGRSNHRPLNFRLQRSKLQRLLLADRFSSPLIASWPLPSLPLLPLCDTMIIFSLLNDIVQVLNQFASRLNTPRHNHEQQSIARLVFSAQAMHSEFLHEAAFGWVLNTRLFSMDELLSYNNLQEELIEECIKLRHYMSTIRNAPMYGTEMLTLGKRICICLEREERKILRTTWGTKKQGKYWNHRSRQELYESVEPVLSVIQKRRLRFRRHLVMNKNRLTKKIWNVTYLTGNSLMKEVRETWKAIGIIDKNL</sequence>
<protein>
    <recommendedName>
        <fullName evidence="3">DDE-1 domain-containing protein</fullName>
    </recommendedName>
</protein>
<evidence type="ECO:0008006" key="3">
    <source>
        <dbReference type="Google" id="ProtNLM"/>
    </source>
</evidence>
<dbReference type="Proteomes" id="UP001159363">
    <property type="component" value="Chromosome X"/>
</dbReference>
<keyword evidence="2" id="KW-1185">Reference proteome</keyword>
<evidence type="ECO:0000313" key="1">
    <source>
        <dbReference type="EMBL" id="KAJ8887061.1"/>
    </source>
</evidence>
<name>A0ABQ9HSK1_9NEOP</name>
<reference evidence="1 2" key="1">
    <citation type="submission" date="2023-02" db="EMBL/GenBank/DDBJ databases">
        <title>LHISI_Scaffold_Assembly.</title>
        <authorList>
            <person name="Stuart O.P."/>
            <person name="Cleave R."/>
            <person name="Magrath M.J.L."/>
            <person name="Mikheyev A.S."/>
        </authorList>
    </citation>
    <scope>NUCLEOTIDE SEQUENCE [LARGE SCALE GENOMIC DNA]</scope>
    <source>
        <strain evidence="1">Daus_M_001</strain>
        <tissue evidence="1">Leg muscle</tissue>
    </source>
</reference>
<comment type="caution">
    <text evidence="1">The sequence shown here is derived from an EMBL/GenBank/DDBJ whole genome shotgun (WGS) entry which is preliminary data.</text>
</comment>
<proteinExistence type="predicted"/>
<dbReference type="EMBL" id="JARBHB010000004">
    <property type="protein sequence ID" value="KAJ8887061.1"/>
    <property type="molecule type" value="Genomic_DNA"/>
</dbReference>
<evidence type="ECO:0000313" key="2">
    <source>
        <dbReference type="Proteomes" id="UP001159363"/>
    </source>
</evidence>
<gene>
    <name evidence="1" type="ORF">PR048_013276</name>
</gene>